<gene>
    <name evidence="8" type="ORF">AUC60_01320</name>
</gene>
<name>A0A1Y3P7G6_9PSED</name>
<dbReference type="EMBL" id="LOHF01000001">
    <property type="protein sequence ID" value="OUM75777.1"/>
    <property type="molecule type" value="Genomic_DNA"/>
</dbReference>
<comment type="cofactor">
    <cofactor evidence="1">
        <name>a divalent metal cation</name>
        <dbReference type="ChEBI" id="CHEBI:60240"/>
    </cofactor>
</comment>
<dbReference type="CDD" id="cd16841">
    <property type="entry name" value="RraA_family"/>
    <property type="match status" value="1"/>
</dbReference>
<comment type="caution">
    <text evidence="8">The sequence shown here is derived from an EMBL/GenBank/DDBJ whole genome shotgun (WGS) entry which is preliminary data.</text>
</comment>
<dbReference type="GO" id="GO:0032259">
    <property type="term" value="P:methylation"/>
    <property type="evidence" value="ECO:0007669"/>
    <property type="project" value="UniProtKB-KW"/>
</dbReference>
<keyword evidence="7" id="KW-0460">Magnesium</keyword>
<dbReference type="Pfam" id="PF03737">
    <property type="entry name" value="RraA-like"/>
    <property type="match status" value="1"/>
</dbReference>
<dbReference type="GO" id="GO:0008168">
    <property type="term" value="F:methyltransferase activity"/>
    <property type="evidence" value="ECO:0007669"/>
    <property type="project" value="UniProtKB-KW"/>
</dbReference>
<evidence type="ECO:0000256" key="1">
    <source>
        <dbReference type="ARBA" id="ARBA00001968"/>
    </source>
</evidence>
<evidence type="ECO:0000256" key="2">
    <source>
        <dbReference type="ARBA" id="ARBA00016549"/>
    </source>
</evidence>
<keyword evidence="4" id="KW-0456">Lyase</keyword>
<evidence type="ECO:0000256" key="6">
    <source>
        <dbReference type="ARBA" id="ARBA00030169"/>
    </source>
</evidence>
<evidence type="ECO:0000256" key="7">
    <source>
        <dbReference type="PIRSR" id="PIRSR605493-1"/>
    </source>
</evidence>
<protein>
    <recommendedName>
        <fullName evidence="2">Putative 4-hydroxy-4-methyl-2-oxoglutarate aldolase</fullName>
    </recommendedName>
    <alternativeName>
        <fullName evidence="5">Regulator of ribonuclease activity homolog</fullName>
    </alternativeName>
    <alternativeName>
        <fullName evidence="6">RraA-like protein</fullName>
    </alternativeName>
</protein>
<accession>A0A1Y3P7G6</accession>
<dbReference type="PANTHER" id="PTHR33254">
    <property type="entry name" value="4-HYDROXY-4-METHYL-2-OXOGLUTARATE ALDOLASE 3-RELATED"/>
    <property type="match status" value="1"/>
</dbReference>
<dbReference type="Proteomes" id="UP000195440">
    <property type="component" value="Unassembled WGS sequence"/>
</dbReference>
<keyword evidence="3 7" id="KW-0479">Metal-binding</keyword>
<proteinExistence type="predicted"/>
<dbReference type="RefSeq" id="WP_087264230.1">
    <property type="nucleotide sequence ID" value="NZ_JBJGBV010000001.1"/>
</dbReference>
<feature type="binding site" evidence="7">
    <location>
        <position position="107"/>
    </location>
    <ligand>
        <name>Mg(2+)</name>
        <dbReference type="ChEBI" id="CHEBI:18420"/>
    </ligand>
</feature>
<reference evidence="8 9" key="1">
    <citation type="journal article" date="2017" name="Syst. Appl. Microbiol.">
        <title>Pseudomonas caspiana sp. nov., a citrus pathogen in the Pseudomonas syringae phylogenetic group.</title>
        <authorList>
            <person name="Busquets A."/>
            <person name="Gomila M."/>
            <person name="Beiki F."/>
            <person name="Mulet M."/>
            <person name="Rahimian H."/>
            <person name="Garcia-Valdes E."/>
            <person name="Lalucat J."/>
        </authorList>
    </citation>
    <scope>NUCLEOTIDE SEQUENCE [LARGE SCALE GENOMIC DNA]</scope>
    <source>
        <strain evidence="8 9">FBF102</strain>
    </source>
</reference>
<keyword evidence="8" id="KW-0808">Transferase</keyword>
<evidence type="ECO:0000313" key="8">
    <source>
        <dbReference type="EMBL" id="OUM75777.1"/>
    </source>
</evidence>
<dbReference type="GO" id="GO:0016829">
    <property type="term" value="F:lyase activity"/>
    <property type="evidence" value="ECO:0007669"/>
    <property type="project" value="UniProtKB-KW"/>
</dbReference>
<dbReference type="AlphaFoldDB" id="A0A1Y3P7G6"/>
<comment type="cofactor">
    <cofactor evidence="7">
        <name>Mg(2+)</name>
        <dbReference type="ChEBI" id="CHEBI:18420"/>
    </cofactor>
</comment>
<evidence type="ECO:0000313" key="9">
    <source>
        <dbReference type="Proteomes" id="UP000195440"/>
    </source>
</evidence>
<dbReference type="PANTHER" id="PTHR33254:SF4">
    <property type="entry name" value="4-HYDROXY-4-METHYL-2-OXOGLUTARATE ALDOLASE 3-RELATED"/>
    <property type="match status" value="1"/>
</dbReference>
<evidence type="ECO:0000256" key="3">
    <source>
        <dbReference type="ARBA" id="ARBA00022723"/>
    </source>
</evidence>
<dbReference type="GO" id="GO:0046872">
    <property type="term" value="F:metal ion binding"/>
    <property type="evidence" value="ECO:0007669"/>
    <property type="project" value="UniProtKB-KW"/>
</dbReference>
<dbReference type="InterPro" id="IPR036704">
    <property type="entry name" value="RraA/RraA-like_sf"/>
</dbReference>
<keyword evidence="8" id="KW-0489">Methyltransferase</keyword>
<sequence length="208" mass="21824">MSDEELREKLERVSFATLGHFLEEGFVSHEIRSMLSNVKVVGRAFTLKVANADAFAVNRALASLAEGDVLIVDMQGDHRHACVGTVTSCAATARGAKAIIVDGAVTDIVELRGAGLPIFARGTSLLTTKLCSDTGSAVAIPIKCGGVRVEPGDWVMGDDNGLLITSSEALEQVIDIALASDAAEPLLIQRLQAGEAVETLLKLDGSTH</sequence>
<dbReference type="OrthoDB" id="8717144at2"/>
<dbReference type="InterPro" id="IPR005493">
    <property type="entry name" value="RraA/RraA-like"/>
</dbReference>
<keyword evidence="9" id="KW-1185">Reference proteome</keyword>
<dbReference type="SUPFAM" id="SSF89562">
    <property type="entry name" value="RraA-like"/>
    <property type="match status" value="1"/>
</dbReference>
<organism evidence="8 9">
    <name type="scientific">Pseudomonas caspiana</name>
    <dbReference type="NCBI Taxonomy" id="1451454"/>
    <lineage>
        <taxon>Bacteria</taxon>
        <taxon>Pseudomonadati</taxon>
        <taxon>Pseudomonadota</taxon>
        <taxon>Gammaproteobacteria</taxon>
        <taxon>Pseudomonadales</taxon>
        <taxon>Pseudomonadaceae</taxon>
        <taxon>Pseudomonas</taxon>
    </lineage>
</organism>
<evidence type="ECO:0000256" key="5">
    <source>
        <dbReference type="ARBA" id="ARBA00029596"/>
    </source>
</evidence>
<dbReference type="Gene3D" id="3.50.30.40">
    <property type="entry name" value="Ribonuclease E inhibitor RraA/RraA-like"/>
    <property type="match status" value="1"/>
</dbReference>
<evidence type="ECO:0000256" key="4">
    <source>
        <dbReference type="ARBA" id="ARBA00023239"/>
    </source>
</evidence>